<dbReference type="InterPro" id="IPR008775">
    <property type="entry name" value="Phytyl_CoA_dOase-like"/>
</dbReference>
<evidence type="ECO:0000313" key="2">
    <source>
        <dbReference type="EMBL" id="CAD7703627.1"/>
    </source>
</evidence>
<dbReference type="Proteomes" id="UP000708148">
    <property type="component" value="Unassembled WGS sequence"/>
</dbReference>
<dbReference type="Gene3D" id="2.60.120.620">
    <property type="entry name" value="q2cbj1_9rhob like domain"/>
    <property type="match status" value="1"/>
</dbReference>
<sequence length="613" mass="69264">IWSFRYLDGEVTDHQQLADTQLRIVAFGEDSQGHVLIVDFVSGTINRLVKAPPPSGNEPEFPRKLSETGLFASTKDHVPAPGVLPYSVNAPLWSDGAVKDRFLAVPGDGQIEFDAVTYPMPAPGWRFPDGTVAVKTFSMQMDVTDPSSVRRLETRILHLRQMPGDDNEYGAQFWNGYTYVWNEEQTDAVLLDADGLDRELVIRDPDAPDGVRRQVWRFPSQAECTLCHTMSAKYVLGINTLQMNRDHDYHGHSVNQLEMLERLGMFTEPLPDKPDQLPRLAHYEDNSQDIEQRTATLSEQLEDQGYAVVRSVLDVDQDLQPVEDEYAEILDGLARRWFDAGLVTSLHTDLPFCERLSRLLEETDVRFDRYFDISLPQSDVTEQTPIHNGPAIFSLLRSPRVLDVVEQIIGPEIYNNPVQHTRIKLPAHCLGPASTSDLTGDVGWHQDLAVVTEDADSTELLTVWIPMTRATIEMGCLAVVPGSHRELKHHCRSSHPKTLNQLSIPDALVGANEMPLPMEPGDLLLMDRRMQHRGLPNTSDQVRWSFDLRYQPTGQPTGRRWFPGFVARSRSNPASELTRSEQWADDWLRTREYLARGEDIAFNRWVAGDPACA</sequence>
<dbReference type="AlphaFoldDB" id="A0A8S1J8L2"/>
<dbReference type="OrthoDB" id="445007at2759"/>
<accession>A0A8S1J8L2</accession>
<keyword evidence="3" id="KW-1185">Reference proteome</keyword>
<feature type="non-terminal residue" evidence="2">
    <location>
        <position position="613"/>
    </location>
</feature>
<protein>
    <recommendedName>
        <fullName evidence="4">Phytanoyl-CoA dioxygenase family protein</fullName>
    </recommendedName>
</protein>
<gene>
    <name evidence="2" type="ORF">OSTQU699_LOCUS8984</name>
</gene>
<reference evidence="2" key="1">
    <citation type="submission" date="2020-12" db="EMBL/GenBank/DDBJ databases">
        <authorList>
            <person name="Iha C."/>
        </authorList>
    </citation>
    <scope>NUCLEOTIDE SEQUENCE</scope>
</reference>
<evidence type="ECO:0000313" key="3">
    <source>
        <dbReference type="Proteomes" id="UP000708148"/>
    </source>
</evidence>
<dbReference type="PANTHER" id="PTHR20883:SF14">
    <property type="entry name" value="PHYTANOYL-COA DIOXYGENASE"/>
    <property type="match status" value="1"/>
</dbReference>
<evidence type="ECO:0000256" key="1">
    <source>
        <dbReference type="ARBA" id="ARBA00001962"/>
    </source>
</evidence>
<comment type="caution">
    <text evidence="2">The sequence shown here is derived from an EMBL/GenBank/DDBJ whole genome shotgun (WGS) entry which is preliminary data.</text>
</comment>
<comment type="cofactor">
    <cofactor evidence="1">
        <name>Fe cation</name>
        <dbReference type="ChEBI" id="CHEBI:24875"/>
    </cofactor>
</comment>
<name>A0A8S1J8L2_9CHLO</name>
<dbReference type="SUPFAM" id="SSF51197">
    <property type="entry name" value="Clavaminate synthase-like"/>
    <property type="match status" value="1"/>
</dbReference>
<dbReference type="EMBL" id="CAJHUC010002332">
    <property type="protein sequence ID" value="CAD7703627.1"/>
    <property type="molecule type" value="Genomic_DNA"/>
</dbReference>
<evidence type="ECO:0008006" key="4">
    <source>
        <dbReference type="Google" id="ProtNLM"/>
    </source>
</evidence>
<proteinExistence type="predicted"/>
<organism evidence="2 3">
    <name type="scientific">Ostreobium quekettii</name>
    <dbReference type="NCBI Taxonomy" id="121088"/>
    <lineage>
        <taxon>Eukaryota</taxon>
        <taxon>Viridiplantae</taxon>
        <taxon>Chlorophyta</taxon>
        <taxon>core chlorophytes</taxon>
        <taxon>Ulvophyceae</taxon>
        <taxon>TCBD clade</taxon>
        <taxon>Bryopsidales</taxon>
        <taxon>Ostreobineae</taxon>
        <taxon>Ostreobiaceae</taxon>
        <taxon>Ostreobium</taxon>
    </lineage>
</organism>
<dbReference type="Pfam" id="PF05721">
    <property type="entry name" value="PhyH"/>
    <property type="match status" value="1"/>
</dbReference>
<dbReference type="PANTHER" id="PTHR20883">
    <property type="entry name" value="PHYTANOYL-COA DIOXYGENASE DOMAIN CONTAINING 1"/>
    <property type="match status" value="1"/>
</dbReference>